<dbReference type="RefSeq" id="WP_344048739.1">
    <property type="nucleotide sequence ID" value="NZ_BAAAPB010000008.1"/>
</dbReference>
<accession>A0ABN2S0N4</accession>
<dbReference type="Proteomes" id="UP001500571">
    <property type="component" value="Unassembled WGS sequence"/>
</dbReference>
<dbReference type="Gene3D" id="3.40.630.30">
    <property type="match status" value="1"/>
</dbReference>
<dbReference type="InterPro" id="IPR053144">
    <property type="entry name" value="Acetyltransferase_Butenolide"/>
</dbReference>
<protein>
    <submittedName>
        <fullName evidence="2">GNAT family N-acetyltransferase</fullName>
    </submittedName>
</protein>
<gene>
    <name evidence="2" type="ORF">GCM10009798_44130</name>
</gene>
<name>A0ABN2S0N4_9ACTN</name>
<reference evidence="2 3" key="1">
    <citation type="journal article" date="2019" name="Int. J. Syst. Evol. Microbiol.">
        <title>The Global Catalogue of Microorganisms (GCM) 10K type strain sequencing project: providing services to taxonomists for standard genome sequencing and annotation.</title>
        <authorList>
            <consortium name="The Broad Institute Genomics Platform"/>
            <consortium name="The Broad Institute Genome Sequencing Center for Infectious Disease"/>
            <person name="Wu L."/>
            <person name="Ma J."/>
        </authorList>
    </citation>
    <scope>NUCLEOTIDE SEQUENCE [LARGE SCALE GENOMIC DNA]</scope>
    <source>
        <strain evidence="2 3">JCM 15309</strain>
    </source>
</reference>
<comment type="caution">
    <text evidence="2">The sequence shown here is derived from an EMBL/GenBank/DDBJ whole genome shotgun (WGS) entry which is preliminary data.</text>
</comment>
<dbReference type="PROSITE" id="PS51186">
    <property type="entry name" value="GNAT"/>
    <property type="match status" value="1"/>
</dbReference>
<dbReference type="SUPFAM" id="SSF55729">
    <property type="entry name" value="Acyl-CoA N-acyltransferases (Nat)"/>
    <property type="match status" value="1"/>
</dbReference>
<dbReference type="EMBL" id="BAAAPB010000008">
    <property type="protein sequence ID" value="GAA1978079.1"/>
    <property type="molecule type" value="Genomic_DNA"/>
</dbReference>
<feature type="domain" description="N-acetyltransferase" evidence="1">
    <location>
        <begin position="11"/>
        <end position="142"/>
    </location>
</feature>
<proteinExistence type="predicted"/>
<evidence type="ECO:0000313" key="2">
    <source>
        <dbReference type="EMBL" id="GAA1978079.1"/>
    </source>
</evidence>
<sequence>MIPDSADDYEIDFEIGRMDLDRVHAWLSTDAYWALGRTREAVHTAARHSLNIGAFTADGRQVAYARVVTDHATFAWLCDVYVDRDHRGRGLGNRMVEAVVERLRPMNLRRVLLATHDAHDVYARVGFVPMPHPERFMVLAQPD</sequence>
<dbReference type="InterPro" id="IPR000182">
    <property type="entry name" value="GNAT_dom"/>
</dbReference>
<organism evidence="2 3">
    <name type="scientific">Nocardioides panacihumi</name>
    <dbReference type="NCBI Taxonomy" id="400774"/>
    <lineage>
        <taxon>Bacteria</taxon>
        <taxon>Bacillati</taxon>
        <taxon>Actinomycetota</taxon>
        <taxon>Actinomycetes</taxon>
        <taxon>Propionibacteriales</taxon>
        <taxon>Nocardioidaceae</taxon>
        <taxon>Nocardioides</taxon>
    </lineage>
</organism>
<dbReference type="PANTHER" id="PTHR43233">
    <property type="entry name" value="FAMILY N-ACETYLTRANSFERASE, PUTATIVE (AFU_ORTHOLOGUE AFUA_6G03350)-RELATED"/>
    <property type="match status" value="1"/>
</dbReference>
<evidence type="ECO:0000313" key="3">
    <source>
        <dbReference type="Proteomes" id="UP001500571"/>
    </source>
</evidence>
<evidence type="ECO:0000259" key="1">
    <source>
        <dbReference type="PROSITE" id="PS51186"/>
    </source>
</evidence>
<dbReference type="Pfam" id="PF00583">
    <property type="entry name" value="Acetyltransf_1"/>
    <property type="match status" value="1"/>
</dbReference>
<dbReference type="PANTHER" id="PTHR43233:SF1">
    <property type="entry name" value="FAMILY N-ACETYLTRANSFERASE, PUTATIVE (AFU_ORTHOLOGUE AFUA_6G03350)-RELATED"/>
    <property type="match status" value="1"/>
</dbReference>
<dbReference type="InterPro" id="IPR016181">
    <property type="entry name" value="Acyl_CoA_acyltransferase"/>
</dbReference>
<dbReference type="CDD" id="cd04301">
    <property type="entry name" value="NAT_SF"/>
    <property type="match status" value="1"/>
</dbReference>
<keyword evidence="3" id="KW-1185">Reference proteome</keyword>